<keyword evidence="3" id="KW-1185">Reference proteome</keyword>
<dbReference type="AlphaFoldDB" id="A0A7L7LAF1"/>
<dbReference type="PANTHER" id="PTHR39335:SF1">
    <property type="entry name" value="BLL4220 PROTEIN"/>
    <property type="match status" value="1"/>
</dbReference>
<dbReference type="PROSITE" id="PS51257">
    <property type="entry name" value="PROKAR_LIPOPROTEIN"/>
    <property type="match status" value="1"/>
</dbReference>
<dbReference type="Pfam" id="PF03640">
    <property type="entry name" value="Lipoprotein_15"/>
    <property type="match status" value="2"/>
</dbReference>
<name>A0A7L7LAF1_9BACT</name>
<feature type="chain" id="PRO_5029772413" description="Lipoprotein with Yx(FWY)xxD motif" evidence="1">
    <location>
        <begin position="25"/>
        <end position="296"/>
    </location>
</feature>
<proteinExistence type="predicted"/>
<protein>
    <recommendedName>
        <fullName evidence="4">Lipoprotein with Yx(FWY)xxD motif</fullName>
    </recommendedName>
</protein>
<dbReference type="InterPro" id="IPR005297">
    <property type="entry name" value="Lipoprotein_repeat"/>
</dbReference>
<evidence type="ECO:0000313" key="3">
    <source>
        <dbReference type="Proteomes" id="UP000514509"/>
    </source>
</evidence>
<dbReference type="GO" id="GO:0043448">
    <property type="term" value="P:alkane catabolic process"/>
    <property type="evidence" value="ECO:0007669"/>
    <property type="project" value="TreeGrafter"/>
</dbReference>
<sequence>MKHLFRNSLRFLLPALLLFTFSCDDDKEDNNTPTPPTVTEQVKLQNSSSLGSYLVDKDGRALYYFSNDADGQNNCPGGCEALWPYFFVENLTADMLGDGLDLADFATITAANGKKQLTYKTWPLYYYAPAANGTNTLEAPNQTTGEGVGGVWFVAKPDYTIMLVNTQLVGDDGKNYKSDYTEGEGKTIYFTDGKGLTLYGFKPDKANKNTWTKSDFSNNSIWPIYETDKVVVPSTLDKALFSTTDVFGKKQLTYKGWPLYYFGPDDEVRGSNKGVSVPSPGVWPVIQKDIAAAPPQ</sequence>
<organism evidence="2 3">
    <name type="scientific">Adhaeribacter radiodurans</name>
    <dbReference type="NCBI Taxonomy" id="2745197"/>
    <lineage>
        <taxon>Bacteria</taxon>
        <taxon>Pseudomonadati</taxon>
        <taxon>Bacteroidota</taxon>
        <taxon>Cytophagia</taxon>
        <taxon>Cytophagales</taxon>
        <taxon>Hymenobacteraceae</taxon>
        <taxon>Adhaeribacter</taxon>
    </lineage>
</organism>
<dbReference type="EMBL" id="CP055153">
    <property type="protein sequence ID" value="QMU29389.1"/>
    <property type="molecule type" value="Genomic_DNA"/>
</dbReference>
<dbReference type="PANTHER" id="PTHR39335">
    <property type="entry name" value="BLL4220 PROTEIN"/>
    <property type="match status" value="1"/>
</dbReference>
<accession>A0A7L7LAF1</accession>
<evidence type="ECO:0000256" key="1">
    <source>
        <dbReference type="SAM" id="SignalP"/>
    </source>
</evidence>
<feature type="signal peptide" evidence="1">
    <location>
        <begin position="1"/>
        <end position="24"/>
    </location>
</feature>
<reference evidence="2 3" key="1">
    <citation type="submission" date="2020-08" db="EMBL/GenBank/DDBJ databases">
        <title>Adhaeribacter dokdonensis sp. nov., isolated from the rhizosphere of Elymus tsukushiensis, a plant native to the Dokdo Islands, Republic of Korea.</title>
        <authorList>
            <person name="Ghim S.Y."/>
        </authorList>
    </citation>
    <scope>NUCLEOTIDE SEQUENCE [LARGE SCALE GENOMIC DNA]</scope>
    <source>
        <strain evidence="2 3">KUDC8001</strain>
    </source>
</reference>
<evidence type="ECO:0000313" key="2">
    <source>
        <dbReference type="EMBL" id="QMU29389.1"/>
    </source>
</evidence>
<gene>
    <name evidence="2" type="ORF">HUW48_15690</name>
</gene>
<dbReference type="KEGG" id="add:HUW48_15690"/>
<dbReference type="RefSeq" id="WP_182411848.1">
    <property type="nucleotide sequence ID" value="NZ_CP055153.1"/>
</dbReference>
<dbReference type="Proteomes" id="UP000514509">
    <property type="component" value="Chromosome"/>
</dbReference>
<keyword evidence="1" id="KW-0732">Signal</keyword>
<evidence type="ECO:0008006" key="4">
    <source>
        <dbReference type="Google" id="ProtNLM"/>
    </source>
</evidence>